<protein>
    <recommendedName>
        <fullName evidence="4">DUF2269 family protein</fullName>
    </recommendedName>
</protein>
<comment type="caution">
    <text evidence="2">The sequence shown here is derived from an EMBL/GenBank/DDBJ whole genome shotgun (WGS) entry which is preliminary data.</text>
</comment>
<sequence>MYLLYRFLVYIHILSVIVSIGPFFILFPIVKKLQKAKEENMSVYLDTFQFVVFLAKHAGHVLVGSGILLVVSGPWTWHTPWILMTLFTLFCSLLFLARAFSPSLKKLREGNEDREKLVAKLKRAIWIYLFLLLMMLWFMVGKPTIW</sequence>
<feature type="transmembrane region" description="Helical" evidence="1">
    <location>
        <begin position="50"/>
        <end position="75"/>
    </location>
</feature>
<dbReference type="RefSeq" id="WP_209406805.1">
    <property type="nucleotide sequence ID" value="NZ_JAGIYQ010000011.1"/>
</dbReference>
<evidence type="ECO:0000313" key="2">
    <source>
        <dbReference type="EMBL" id="MBP0726461.1"/>
    </source>
</evidence>
<proteinExistence type="predicted"/>
<organism evidence="2 3">
    <name type="scientific">Gottfriedia endophytica</name>
    <dbReference type="NCBI Taxonomy" id="2820819"/>
    <lineage>
        <taxon>Bacteria</taxon>
        <taxon>Bacillati</taxon>
        <taxon>Bacillota</taxon>
        <taxon>Bacilli</taxon>
        <taxon>Bacillales</taxon>
        <taxon>Bacillaceae</taxon>
        <taxon>Gottfriedia</taxon>
    </lineage>
</organism>
<accession>A0A940NTG2</accession>
<evidence type="ECO:0000256" key="1">
    <source>
        <dbReference type="SAM" id="Phobius"/>
    </source>
</evidence>
<reference evidence="2" key="1">
    <citation type="submission" date="2021-04" db="EMBL/GenBank/DDBJ databases">
        <title>Genome seq and assembly of Bacillus sp.</title>
        <authorList>
            <person name="Chhetri G."/>
        </authorList>
    </citation>
    <scope>NUCLEOTIDE SEQUENCE</scope>
    <source>
        <strain evidence="2">RG28</strain>
    </source>
</reference>
<dbReference type="AlphaFoldDB" id="A0A940NTG2"/>
<keyword evidence="3" id="KW-1185">Reference proteome</keyword>
<name>A0A940NTG2_9BACI</name>
<feature type="transmembrane region" description="Helical" evidence="1">
    <location>
        <begin position="121"/>
        <end position="140"/>
    </location>
</feature>
<evidence type="ECO:0000313" key="3">
    <source>
        <dbReference type="Proteomes" id="UP000682134"/>
    </source>
</evidence>
<dbReference type="EMBL" id="JAGIYQ010000011">
    <property type="protein sequence ID" value="MBP0726461.1"/>
    <property type="molecule type" value="Genomic_DNA"/>
</dbReference>
<evidence type="ECO:0008006" key="4">
    <source>
        <dbReference type="Google" id="ProtNLM"/>
    </source>
</evidence>
<gene>
    <name evidence="2" type="ORF">J5Y03_14970</name>
</gene>
<feature type="transmembrane region" description="Helical" evidence="1">
    <location>
        <begin position="6"/>
        <end position="30"/>
    </location>
</feature>
<keyword evidence="1" id="KW-0812">Transmembrane</keyword>
<dbReference type="Proteomes" id="UP000682134">
    <property type="component" value="Unassembled WGS sequence"/>
</dbReference>
<feature type="transmembrane region" description="Helical" evidence="1">
    <location>
        <begin position="81"/>
        <end position="100"/>
    </location>
</feature>
<keyword evidence="1" id="KW-0472">Membrane</keyword>
<keyword evidence="1" id="KW-1133">Transmembrane helix</keyword>